<evidence type="ECO:0000256" key="1">
    <source>
        <dbReference type="ARBA" id="ARBA00023015"/>
    </source>
</evidence>
<keyword evidence="1" id="KW-0805">Transcription regulation</keyword>
<reference evidence="5 6" key="1">
    <citation type="submission" date="2024-02" db="EMBL/GenBank/DDBJ databases">
        <authorList>
            <person name="Vignale AGUSTIN F."/>
            <person name="Sosa J E."/>
            <person name="Modenutti C."/>
        </authorList>
    </citation>
    <scope>NUCLEOTIDE SEQUENCE [LARGE SCALE GENOMIC DNA]</scope>
</reference>
<evidence type="ECO:0000313" key="6">
    <source>
        <dbReference type="Proteomes" id="UP001642360"/>
    </source>
</evidence>
<keyword evidence="2" id="KW-0804">Transcription</keyword>
<evidence type="ECO:0000313" key="5">
    <source>
        <dbReference type="EMBL" id="CAK9135626.1"/>
    </source>
</evidence>
<evidence type="ECO:0000256" key="3">
    <source>
        <dbReference type="PROSITE-ProRule" id="PRU01191"/>
    </source>
</evidence>
<organism evidence="5 6">
    <name type="scientific">Ilex paraguariensis</name>
    <name type="common">yerba mate</name>
    <dbReference type="NCBI Taxonomy" id="185542"/>
    <lineage>
        <taxon>Eukaryota</taxon>
        <taxon>Viridiplantae</taxon>
        <taxon>Streptophyta</taxon>
        <taxon>Embryophyta</taxon>
        <taxon>Tracheophyta</taxon>
        <taxon>Spermatophyta</taxon>
        <taxon>Magnoliopsida</taxon>
        <taxon>eudicotyledons</taxon>
        <taxon>Gunneridae</taxon>
        <taxon>Pentapetalae</taxon>
        <taxon>asterids</taxon>
        <taxon>campanulids</taxon>
        <taxon>Aquifoliales</taxon>
        <taxon>Aquifoliaceae</taxon>
        <taxon>Ilex</taxon>
    </lineage>
</organism>
<gene>
    <name evidence="5" type="ORF">ILEXP_LOCUS2595</name>
</gene>
<evidence type="ECO:0000256" key="4">
    <source>
        <dbReference type="SAM" id="MobiDB-lite"/>
    </source>
</evidence>
<dbReference type="Pfam" id="PF03514">
    <property type="entry name" value="GRAS"/>
    <property type="match status" value="1"/>
</dbReference>
<feature type="region of interest" description="Disordered" evidence="4">
    <location>
        <begin position="240"/>
        <end position="261"/>
    </location>
</feature>
<sequence length="426" mass="47599">MGRNLDRYYPSRNGIIVDKETLSVFSDQNLLDGFNVANNCENQNFVHIPPLPSDSNYIEERACMFQESAALQAAGKSFYKVIGEKYPPLPDHQTKPNIDRNTKSPDEKCVGDCRNCYGSDIAGDGDLSCPNWDPHLSEYDASYIESFSVDLASQSTSQPSYSLSSSIGPVDSLESTFRISDMFRDGQSVTEFKKGIEESSSFQPNGNGFFTKWGSTESVVKDQKEETKGVTIQMEKKYENDCSTDGSRGRKNRHLGDSGKSEAALRETLQNGTSKILPHNGQSKECNGGKVRGKKGGKREVVDLRTMLTLCAQAILAYYFADGLEARMVGSGTQIYRDITKMPTSAADLLKAYHLFLAACPFRKISNLFSNKTIMNVAKNATRLHIIDFGILYGFQWPSLIQRLWLHSLERRIITSLRPCLFHGFR</sequence>
<comment type="similarity">
    <text evidence="3">Belongs to the GRAS family.</text>
</comment>
<proteinExistence type="inferred from homology"/>
<evidence type="ECO:0000256" key="2">
    <source>
        <dbReference type="ARBA" id="ARBA00023163"/>
    </source>
</evidence>
<comment type="caution">
    <text evidence="3">Lacks conserved residue(s) required for the propagation of feature annotation.</text>
</comment>
<protein>
    <submittedName>
        <fullName evidence="5">Uncharacterized protein</fullName>
    </submittedName>
</protein>
<accession>A0ABC8QTQ3</accession>
<dbReference type="PROSITE" id="PS50985">
    <property type="entry name" value="GRAS"/>
    <property type="match status" value="1"/>
</dbReference>
<dbReference type="EMBL" id="CAUOFW020000725">
    <property type="protein sequence ID" value="CAK9135626.1"/>
    <property type="molecule type" value="Genomic_DNA"/>
</dbReference>
<dbReference type="PANTHER" id="PTHR31636">
    <property type="entry name" value="OSJNBA0084A10.13 PROTEIN-RELATED"/>
    <property type="match status" value="1"/>
</dbReference>
<comment type="caution">
    <text evidence="5">The sequence shown here is derived from an EMBL/GenBank/DDBJ whole genome shotgun (WGS) entry which is preliminary data.</text>
</comment>
<dbReference type="Proteomes" id="UP001642360">
    <property type="component" value="Unassembled WGS sequence"/>
</dbReference>
<dbReference type="AlphaFoldDB" id="A0ABC8QTQ3"/>
<keyword evidence="6" id="KW-1185">Reference proteome</keyword>
<dbReference type="InterPro" id="IPR005202">
    <property type="entry name" value="TF_GRAS"/>
</dbReference>
<name>A0ABC8QTQ3_9AQUA</name>
<feature type="short sequence motif" description="VHIID" evidence="3">
    <location>
        <begin position="384"/>
        <end position="388"/>
    </location>
</feature>